<protein>
    <submittedName>
        <fullName evidence="2">Uncharacterized protein</fullName>
    </submittedName>
</protein>
<dbReference type="AlphaFoldDB" id="A0A0A9AY46"/>
<name>A0A0A9AY46_ARUDO</name>
<evidence type="ECO:0000256" key="1">
    <source>
        <dbReference type="SAM" id="MobiDB-lite"/>
    </source>
</evidence>
<evidence type="ECO:0000313" key="2">
    <source>
        <dbReference type="EMBL" id="JAD52002.1"/>
    </source>
</evidence>
<feature type="region of interest" description="Disordered" evidence="1">
    <location>
        <begin position="1"/>
        <end position="32"/>
    </location>
</feature>
<accession>A0A0A9AY46</accession>
<organism evidence="2">
    <name type="scientific">Arundo donax</name>
    <name type="common">Giant reed</name>
    <name type="synonym">Donax arundinaceus</name>
    <dbReference type="NCBI Taxonomy" id="35708"/>
    <lineage>
        <taxon>Eukaryota</taxon>
        <taxon>Viridiplantae</taxon>
        <taxon>Streptophyta</taxon>
        <taxon>Embryophyta</taxon>
        <taxon>Tracheophyta</taxon>
        <taxon>Spermatophyta</taxon>
        <taxon>Magnoliopsida</taxon>
        <taxon>Liliopsida</taxon>
        <taxon>Poales</taxon>
        <taxon>Poaceae</taxon>
        <taxon>PACMAD clade</taxon>
        <taxon>Arundinoideae</taxon>
        <taxon>Arundineae</taxon>
        <taxon>Arundo</taxon>
    </lineage>
</organism>
<reference evidence="2" key="1">
    <citation type="submission" date="2014-09" db="EMBL/GenBank/DDBJ databases">
        <authorList>
            <person name="Magalhaes I.L.F."/>
            <person name="Oliveira U."/>
            <person name="Santos F.R."/>
            <person name="Vidigal T.H.D.A."/>
            <person name="Brescovit A.D."/>
            <person name="Santos A.J."/>
        </authorList>
    </citation>
    <scope>NUCLEOTIDE SEQUENCE</scope>
    <source>
        <tissue evidence="2">Shoot tissue taken approximately 20 cm above the soil surface</tissue>
    </source>
</reference>
<reference evidence="2" key="2">
    <citation type="journal article" date="2015" name="Data Brief">
        <title>Shoot transcriptome of the giant reed, Arundo donax.</title>
        <authorList>
            <person name="Barrero R.A."/>
            <person name="Guerrero F.D."/>
            <person name="Moolhuijzen P."/>
            <person name="Goolsby J.A."/>
            <person name="Tidwell J."/>
            <person name="Bellgard S.E."/>
            <person name="Bellgard M.I."/>
        </authorList>
    </citation>
    <scope>NUCLEOTIDE SEQUENCE</scope>
    <source>
        <tissue evidence="2">Shoot tissue taken approximately 20 cm above the soil surface</tissue>
    </source>
</reference>
<proteinExistence type="predicted"/>
<dbReference type="EMBL" id="GBRH01245893">
    <property type="protein sequence ID" value="JAD52002.1"/>
    <property type="molecule type" value="Transcribed_RNA"/>
</dbReference>
<sequence length="49" mass="5720">MCVRRACSAPDGERTRRVNPLQTKKTPGNWKVKHFGKGKQRIIPWRVKC</sequence>